<dbReference type="Proteomes" id="UP000078200">
    <property type="component" value="Unassembled WGS sequence"/>
</dbReference>
<keyword evidence="5" id="KW-1185">Reference proteome</keyword>
<dbReference type="STRING" id="7395.A0A1A9VGC6"/>
<keyword evidence="2" id="KW-0812">Transmembrane</keyword>
<protein>
    <recommendedName>
        <fullName evidence="3">Iron sulphur domain-containing protein</fullName>
    </recommendedName>
</protein>
<keyword evidence="2" id="KW-1133">Transmembrane helix</keyword>
<proteinExistence type="predicted"/>
<evidence type="ECO:0000313" key="5">
    <source>
        <dbReference type="Proteomes" id="UP000078200"/>
    </source>
</evidence>
<dbReference type="VEuPathDB" id="VectorBase:GAUT036310"/>
<accession>A0A1A9VGC6</accession>
<feature type="transmembrane region" description="Helical" evidence="2">
    <location>
        <begin position="46"/>
        <end position="67"/>
    </location>
</feature>
<evidence type="ECO:0000313" key="4">
    <source>
        <dbReference type="EnsemblMetazoa" id="GAUT036310-PA"/>
    </source>
</evidence>
<evidence type="ECO:0000256" key="2">
    <source>
        <dbReference type="SAM" id="Phobius"/>
    </source>
</evidence>
<feature type="region of interest" description="Disordered" evidence="1">
    <location>
        <begin position="74"/>
        <end position="104"/>
    </location>
</feature>
<keyword evidence="2" id="KW-0472">Membrane</keyword>
<name>A0A1A9VGC6_GLOAU</name>
<evidence type="ECO:0000256" key="1">
    <source>
        <dbReference type="SAM" id="MobiDB-lite"/>
    </source>
</evidence>
<dbReference type="InterPro" id="IPR019610">
    <property type="entry name" value="FeS-contain_mitoNEET_N"/>
</dbReference>
<organism evidence="4 5">
    <name type="scientific">Glossina austeni</name>
    <name type="common">Savannah tsetse fly</name>
    <dbReference type="NCBI Taxonomy" id="7395"/>
    <lineage>
        <taxon>Eukaryota</taxon>
        <taxon>Metazoa</taxon>
        <taxon>Ecdysozoa</taxon>
        <taxon>Arthropoda</taxon>
        <taxon>Hexapoda</taxon>
        <taxon>Insecta</taxon>
        <taxon>Pterygota</taxon>
        <taxon>Neoptera</taxon>
        <taxon>Endopterygota</taxon>
        <taxon>Diptera</taxon>
        <taxon>Brachycera</taxon>
        <taxon>Muscomorpha</taxon>
        <taxon>Hippoboscoidea</taxon>
        <taxon>Glossinidae</taxon>
        <taxon>Glossina</taxon>
    </lineage>
</organism>
<dbReference type="GO" id="GO:0051537">
    <property type="term" value="F:2 iron, 2 sulfur cluster binding"/>
    <property type="evidence" value="ECO:0007669"/>
    <property type="project" value="InterPro"/>
</dbReference>
<dbReference type="EnsemblMetazoa" id="GAUT036310-RA">
    <property type="protein sequence ID" value="GAUT036310-PA"/>
    <property type="gene ID" value="GAUT036310"/>
</dbReference>
<dbReference type="Pfam" id="PF10660">
    <property type="entry name" value="MitoNEET_N"/>
    <property type="match status" value="1"/>
</dbReference>
<dbReference type="AlphaFoldDB" id="A0A1A9VGC6"/>
<feature type="domain" description="Iron sulphur" evidence="3">
    <location>
        <begin position="42"/>
        <end position="73"/>
    </location>
</feature>
<reference evidence="4" key="1">
    <citation type="submission" date="2020-05" db="UniProtKB">
        <authorList>
            <consortium name="EnsemblMetazoa"/>
        </authorList>
    </citation>
    <scope>IDENTIFICATION</scope>
    <source>
        <strain evidence="4">TTRI</strain>
    </source>
</reference>
<evidence type="ECO:0000259" key="3">
    <source>
        <dbReference type="Pfam" id="PF10660"/>
    </source>
</evidence>
<sequence length="104" mass="11658">MTGTTGTASKLRQNDDVIELEKRLQMQRYYSESLEYIISNSDVTDWLSLVPPAVVAAVLGYTFYLGYCPEARKGCTPSGRSNQSVHSYTENRENFVNDPVNGLE</sequence>
<feature type="compositionally biased region" description="Polar residues" evidence="1">
    <location>
        <begin position="78"/>
        <end position="88"/>
    </location>
</feature>